<evidence type="ECO:0000256" key="1">
    <source>
        <dbReference type="ARBA" id="ARBA00093462"/>
    </source>
</evidence>
<evidence type="ECO:0000259" key="3">
    <source>
        <dbReference type="Pfam" id="PF07261"/>
    </source>
</evidence>
<dbReference type="InterPro" id="IPR034829">
    <property type="entry name" value="DnaD-like_sf"/>
</dbReference>
<accession>A0AAE3IUL4</accession>
<gene>
    <name evidence="4" type="ORF">OEV98_06185</name>
</gene>
<feature type="compositionally biased region" description="Polar residues" evidence="2">
    <location>
        <begin position="176"/>
        <end position="188"/>
    </location>
</feature>
<feature type="compositionally biased region" description="Basic and acidic residues" evidence="2">
    <location>
        <begin position="164"/>
        <end position="173"/>
    </location>
</feature>
<dbReference type="PANTHER" id="PTHR37293:SF5">
    <property type="entry name" value="DNA REPLICATION PROTEIN"/>
    <property type="match status" value="1"/>
</dbReference>
<comment type="caution">
    <text evidence="4">The sequence shown here is derived from an EMBL/GenBank/DDBJ whole genome shotgun (WGS) entry which is preliminary data.</text>
</comment>
<dbReference type="InterPro" id="IPR006343">
    <property type="entry name" value="DnaB/C_C"/>
</dbReference>
<protein>
    <submittedName>
        <fullName evidence="4">DnaD domain protein</fullName>
    </submittedName>
</protein>
<dbReference type="Proteomes" id="UP001209318">
    <property type="component" value="Unassembled WGS sequence"/>
</dbReference>
<organism evidence="4 5">
    <name type="scientific">Perspicuibacillus lycopersici</name>
    <dbReference type="NCBI Taxonomy" id="1325689"/>
    <lineage>
        <taxon>Bacteria</taxon>
        <taxon>Bacillati</taxon>
        <taxon>Bacillota</taxon>
        <taxon>Bacilli</taxon>
        <taxon>Bacillales</taxon>
        <taxon>Bacillaceae</taxon>
        <taxon>Perspicuibacillus</taxon>
    </lineage>
</organism>
<dbReference type="RefSeq" id="WP_263072351.1">
    <property type="nucleotide sequence ID" value="NZ_JAOUSF010000002.1"/>
</dbReference>
<keyword evidence="5" id="KW-1185">Reference proteome</keyword>
<dbReference type="PANTHER" id="PTHR37293">
    <property type="entry name" value="PHAGE REPLICATION PROTEIN-RELATED"/>
    <property type="match status" value="1"/>
</dbReference>
<name>A0AAE3IUL4_9BACI</name>
<dbReference type="Pfam" id="PF07261">
    <property type="entry name" value="DnaB_2"/>
    <property type="match status" value="1"/>
</dbReference>
<dbReference type="Gene3D" id="1.10.10.630">
    <property type="entry name" value="DnaD domain-like"/>
    <property type="match status" value="1"/>
</dbReference>
<dbReference type="NCBIfam" id="TIGR01446">
    <property type="entry name" value="DnaD_dom"/>
    <property type="match status" value="1"/>
</dbReference>
<comment type="similarity">
    <text evidence="1">Belongs to the DnaB/DnaD family.</text>
</comment>
<evidence type="ECO:0000313" key="4">
    <source>
        <dbReference type="EMBL" id="MCU9613139.1"/>
    </source>
</evidence>
<dbReference type="AlphaFoldDB" id="A0AAE3IUL4"/>
<feature type="compositionally biased region" description="Basic and acidic residues" evidence="2">
    <location>
        <begin position="143"/>
        <end position="154"/>
    </location>
</feature>
<evidence type="ECO:0000256" key="2">
    <source>
        <dbReference type="SAM" id="MobiDB-lite"/>
    </source>
</evidence>
<reference evidence="4" key="1">
    <citation type="submission" date="2022-10" db="EMBL/GenBank/DDBJ databases">
        <title>Description of Fervidibacillus gen. nov. in the family Fervidibacillaceae fam. nov. with two species, Fervidibacillus albus sp. nov., and Fervidibacillus halotolerans sp. nov., isolated from tidal flat sediments.</title>
        <authorList>
            <person name="Kwon K.K."/>
            <person name="Yang S.-H."/>
        </authorList>
    </citation>
    <scope>NUCLEOTIDE SEQUENCE</scope>
    <source>
        <strain evidence="4">JCM 19140</strain>
    </source>
</reference>
<sequence>MSKFLVNERPFFVLPTLARRLGVEAAIFVQQLHYWLGESKHVHEGQKWVYNTYEDWQGQFDFWSKSTIKRLITKLEHMNVIVTGNYNRSKFDKTKWYTINYEMLDRLCEIESSETVLAEPDDVQSMDEPILVDECDSLCLEDRNKPSINDHSRMENLSSASSTDKQRLAEGRKTSHAVTSLPTPIPETTSEKTQENFLITTTTNNAHAPVDNPFRFFENCGFGTLNGYIFEKINAWSHDLSEDMVVEAMKQAVENGNKNWRYVEAILLSWVDKGYSSVDEVHAAEQAYREWKMKQVKRETPPEKQEKTRYFVYDMNAGEDEE</sequence>
<proteinExistence type="inferred from homology"/>
<dbReference type="SUPFAM" id="SSF158499">
    <property type="entry name" value="DnaD domain-like"/>
    <property type="match status" value="1"/>
</dbReference>
<dbReference type="EMBL" id="JAOUSF010000002">
    <property type="protein sequence ID" value="MCU9613139.1"/>
    <property type="molecule type" value="Genomic_DNA"/>
</dbReference>
<feature type="domain" description="DnaB/C C-terminal" evidence="3">
    <location>
        <begin position="214"/>
        <end position="284"/>
    </location>
</feature>
<feature type="region of interest" description="Disordered" evidence="2">
    <location>
        <begin position="143"/>
        <end position="191"/>
    </location>
</feature>
<dbReference type="InterPro" id="IPR053162">
    <property type="entry name" value="DnaD"/>
</dbReference>
<evidence type="ECO:0000313" key="5">
    <source>
        <dbReference type="Proteomes" id="UP001209318"/>
    </source>
</evidence>